<organism evidence="1">
    <name type="scientific">Dichomitus squalens</name>
    <dbReference type="NCBI Taxonomy" id="114155"/>
    <lineage>
        <taxon>Eukaryota</taxon>
        <taxon>Fungi</taxon>
        <taxon>Dikarya</taxon>
        <taxon>Basidiomycota</taxon>
        <taxon>Agaricomycotina</taxon>
        <taxon>Agaricomycetes</taxon>
        <taxon>Polyporales</taxon>
        <taxon>Polyporaceae</taxon>
        <taxon>Dichomitus</taxon>
    </lineage>
</organism>
<reference evidence="1" key="1">
    <citation type="submission" date="2019-01" db="EMBL/GenBank/DDBJ databases">
        <title>Draft genome sequences of three monokaryotic isolates of the white-rot basidiomycete fungus Dichomitus squalens.</title>
        <authorList>
            <consortium name="DOE Joint Genome Institute"/>
            <person name="Lopez S.C."/>
            <person name="Andreopoulos B."/>
            <person name="Pangilinan J."/>
            <person name="Lipzen A."/>
            <person name="Riley R."/>
            <person name="Ahrendt S."/>
            <person name="Ng V."/>
            <person name="Barry K."/>
            <person name="Daum C."/>
            <person name="Grigoriev I.V."/>
            <person name="Hilden K.S."/>
            <person name="Makela M.R."/>
            <person name="de Vries R.P."/>
        </authorList>
    </citation>
    <scope>NUCLEOTIDE SEQUENCE [LARGE SCALE GENOMIC DNA]</scope>
    <source>
        <strain evidence="1">OM18370.1</strain>
    </source>
</reference>
<dbReference type="EMBL" id="ML143439">
    <property type="protein sequence ID" value="TBU26924.1"/>
    <property type="molecule type" value="Genomic_DNA"/>
</dbReference>
<gene>
    <name evidence="1" type="ORF">BD311DRAFT_761550</name>
</gene>
<accession>A0A4Q9MHI9</accession>
<name>A0A4Q9MHI9_9APHY</name>
<evidence type="ECO:0000313" key="1">
    <source>
        <dbReference type="EMBL" id="TBU26924.1"/>
    </source>
</evidence>
<dbReference type="AlphaFoldDB" id="A0A4Q9MHI9"/>
<sequence>MLMKDATNDRIVYGTVRYIGVSSKRPNVRSARPRPMRLWWEPTVALSLSPL</sequence>
<proteinExistence type="predicted"/>
<protein>
    <submittedName>
        <fullName evidence="1">Uncharacterized protein</fullName>
    </submittedName>
</protein>
<dbReference type="Proteomes" id="UP000292957">
    <property type="component" value="Unassembled WGS sequence"/>
</dbReference>